<evidence type="ECO:0000313" key="11">
    <source>
        <dbReference type="EMBL" id="NEN23529.1"/>
    </source>
</evidence>
<proteinExistence type="inferred from homology"/>
<evidence type="ECO:0000256" key="7">
    <source>
        <dbReference type="ARBA" id="ARBA00040167"/>
    </source>
</evidence>
<reference evidence="11 12" key="1">
    <citation type="submission" date="2020-02" db="EMBL/GenBank/DDBJ databases">
        <title>Out from the shadows clarifying the taxonomy of the family Cryomorphaceae and related taxa by utilizing the GTDB taxonomic framework.</title>
        <authorList>
            <person name="Bowman J.P."/>
        </authorList>
    </citation>
    <scope>NUCLEOTIDE SEQUENCE [LARGE SCALE GENOMIC DNA]</scope>
    <source>
        <strain evidence="11 12">QSSC 1-22</strain>
    </source>
</reference>
<dbReference type="GO" id="GO:0004852">
    <property type="term" value="F:uroporphyrinogen-III synthase activity"/>
    <property type="evidence" value="ECO:0007669"/>
    <property type="project" value="UniProtKB-UniRule"/>
</dbReference>
<evidence type="ECO:0000256" key="8">
    <source>
        <dbReference type="ARBA" id="ARBA00048617"/>
    </source>
</evidence>
<evidence type="ECO:0000256" key="9">
    <source>
        <dbReference type="RuleBase" id="RU366031"/>
    </source>
</evidence>
<dbReference type="InterPro" id="IPR003754">
    <property type="entry name" value="4pyrrol_synth_uPrphyn_synth"/>
</dbReference>
<organism evidence="11 12">
    <name type="scientific">Cryomorpha ignava</name>
    <dbReference type="NCBI Taxonomy" id="101383"/>
    <lineage>
        <taxon>Bacteria</taxon>
        <taxon>Pseudomonadati</taxon>
        <taxon>Bacteroidota</taxon>
        <taxon>Flavobacteriia</taxon>
        <taxon>Flavobacteriales</taxon>
        <taxon>Cryomorphaceae</taxon>
        <taxon>Cryomorpha</taxon>
    </lineage>
</organism>
<keyword evidence="12" id="KW-1185">Reference proteome</keyword>
<dbReference type="Proteomes" id="UP000486602">
    <property type="component" value="Unassembled WGS sequence"/>
</dbReference>
<evidence type="ECO:0000256" key="1">
    <source>
        <dbReference type="ARBA" id="ARBA00004772"/>
    </source>
</evidence>
<dbReference type="InterPro" id="IPR039793">
    <property type="entry name" value="UROS/Hem4"/>
</dbReference>
<protein>
    <recommendedName>
        <fullName evidence="7 9">Uroporphyrinogen-III synthase</fullName>
        <ecNumber evidence="3 9">4.2.1.75</ecNumber>
    </recommendedName>
</protein>
<comment type="similarity">
    <text evidence="2 9">Belongs to the uroporphyrinogen-III synthase family.</text>
</comment>
<evidence type="ECO:0000256" key="6">
    <source>
        <dbReference type="ARBA" id="ARBA00037589"/>
    </source>
</evidence>
<keyword evidence="5 9" id="KW-0627">Porphyrin biosynthesis</keyword>
<dbReference type="RefSeq" id="WP_163284853.1">
    <property type="nucleotide sequence ID" value="NZ_JAAGVY010000012.1"/>
</dbReference>
<feature type="domain" description="Tetrapyrrole biosynthesis uroporphyrinogen III synthase" evidence="10">
    <location>
        <begin position="3"/>
        <end position="166"/>
    </location>
</feature>
<dbReference type="GO" id="GO:0006782">
    <property type="term" value="P:protoporphyrinogen IX biosynthetic process"/>
    <property type="evidence" value="ECO:0007669"/>
    <property type="project" value="UniProtKB-UniRule"/>
</dbReference>
<gene>
    <name evidence="11" type="ORF">G3O08_08450</name>
</gene>
<dbReference type="CDD" id="cd06578">
    <property type="entry name" value="HemD"/>
    <property type="match status" value="1"/>
</dbReference>
<comment type="pathway">
    <text evidence="1 9">Porphyrin-containing compound metabolism; protoporphyrin-IX biosynthesis; coproporphyrinogen-III from 5-aminolevulinate: step 3/4.</text>
</comment>
<evidence type="ECO:0000256" key="5">
    <source>
        <dbReference type="ARBA" id="ARBA00023244"/>
    </source>
</evidence>
<name>A0A7K3WPE4_9FLAO</name>
<keyword evidence="4 9" id="KW-0456">Lyase</keyword>
<evidence type="ECO:0000256" key="2">
    <source>
        <dbReference type="ARBA" id="ARBA00008133"/>
    </source>
</evidence>
<dbReference type="GO" id="GO:0006780">
    <property type="term" value="P:uroporphyrinogen III biosynthetic process"/>
    <property type="evidence" value="ECO:0007669"/>
    <property type="project" value="UniProtKB-UniRule"/>
</dbReference>
<dbReference type="Pfam" id="PF02602">
    <property type="entry name" value="HEM4"/>
    <property type="match status" value="1"/>
</dbReference>
<dbReference type="PANTHER" id="PTHR38042">
    <property type="entry name" value="UROPORPHYRINOGEN-III SYNTHASE, CHLOROPLASTIC"/>
    <property type="match status" value="1"/>
</dbReference>
<sequence length="181" mass="20254">MTLPKADWIFFLSPSGVELFAEKFDASTFKIGVIGPGTERAVEEQGWQVSFLPKGTDPKEGIDEFAEMLPSTETVIMACSDKSLKRMHGIVPENQLIEWEFYENVSAPEISKSTADYLIFTSPSNADAYLDLYELGENQVVVAIGKTTDTALEKRGVLNKIRAEHPLEEWIWGAILKSMYI</sequence>
<dbReference type="InterPro" id="IPR036108">
    <property type="entry name" value="4pyrrol_syn_uPrphyn_synt_sf"/>
</dbReference>
<accession>A0A7K3WPE4</accession>
<dbReference type="EC" id="4.2.1.75" evidence="3 9"/>
<comment type="function">
    <text evidence="6 9">Catalyzes cyclization of the linear tetrapyrrole, hydroxymethylbilane, to the macrocyclic uroporphyrinogen III.</text>
</comment>
<dbReference type="EMBL" id="JAAGVY010000012">
    <property type="protein sequence ID" value="NEN23529.1"/>
    <property type="molecule type" value="Genomic_DNA"/>
</dbReference>
<dbReference type="SUPFAM" id="SSF69618">
    <property type="entry name" value="HemD-like"/>
    <property type="match status" value="1"/>
</dbReference>
<evidence type="ECO:0000259" key="10">
    <source>
        <dbReference type="Pfam" id="PF02602"/>
    </source>
</evidence>
<comment type="caution">
    <text evidence="11">The sequence shown here is derived from an EMBL/GenBank/DDBJ whole genome shotgun (WGS) entry which is preliminary data.</text>
</comment>
<dbReference type="AlphaFoldDB" id="A0A7K3WPE4"/>
<dbReference type="Gene3D" id="3.40.50.10090">
    <property type="match status" value="2"/>
</dbReference>
<evidence type="ECO:0000313" key="12">
    <source>
        <dbReference type="Proteomes" id="UP000486602"/>
    </source>
</evidence>
<evidence type="ECO:0000256" key="4">
    <source>
        <dbReference type="ARBA" id="ARBA00023239"/>
    </source>
</evidence>
<comment type="catalytic activity">
    <reaction evidence="8 9">
        <text>hydroxymethylbilane = uroporphyrinogen III + H2O</text>
        <dbReference type="Rhea" id="RHEA:18965"/>
        <dbReference type="ChEBI" id="CHEBI:15377"/>
        <dbReference type="ChEBI" id="CHEBI:57308"/>
        <dbReference type="ChEBI" id="CHEBI:57845"/>
        <dbReference type="EC" id="4.2.1.75"/>
    </reaction>
</comment>
<evidence type="ECO:0000256" key="3">
    <source>
        <dbReference type="ARBA" id="ARBA00013109"/>
    </source>
</evidence>
<dbReference type="PANTHER" id="PTHR38042:SF1">
    <property type="entry name" value="UROPORPHYRINOGEN-III SYNTHASE, CHLOROPLASTIC"/>
    <property type="match status" value="1"/>
</dbReference>